<keyword evidence="3" id="KW-0233">DNA recombination</keyword>
<feature type="domain" description="Core-binding (CB)" evidence="7">
    <location>
        <begin position="33"/>
        <end position="116"/>
    </location>
</feature>
<dbReference type="InterPro" id="IPR013762">
    <property type="entry name" value="Integrase-like_cat_sf"/>
</dbReference>
<evidence type="ECO:0000256" key="3">
    <source>
        <dbReference type="ARBA" id="ARBA00023172"/>
    </source>
</evidence>
<reference evidence="8" key="1">
    <citation type="submission" date="2022-10" db="EMBL/GenBank/DDBJ databases">
        <title>The complete genomes of actinobacterial strains from the NBC collection.</title>
        <authorList>
            <person name="Joergensen T.S."/>
            <person name="Alvarez Arevalo M."/>
            <person name="Sterndorff E.B."/>
            <person name="Faurdal D."/>
            <person name="Vuksanovic O."/>
            <person name="Mourched A.-S."/>
            <person name="Charusanti P."/>
            <person name="Shaw S."/>
            <person name="Blin K."/>
            <person name="Weber T."/>
        </authorList>
    </citation>
    <scope>NUCLEOTIDE SEQUENCE</scope>
    <source>
        <strain evidence="8">NBC_00302</strain>
    </source>
</reference>
<dbReference type="PROSITE" id="PS51900">
    <property type="entry name" value="CB"/>
    <property type="match status" value="1"/>
</dbReference>
<dbReference type="InterPro" id="IPR010998">
    <property type="entry name" value="Integrase_recombinase_N"/>
</dbReference>
<dbReference type="Gene3D" id="1.10.150.130">
    <property type="match status" value="1"/>
</dbReference>
<keyword evidence="2 4" id="KW-0238">DNA-binding</keyword>
<dbReference type="Proteomes" id="UP001432071">
    <property type="component" value="Chromosome"/>
</dbReference>
<feature type="compositionally biased region" description="Basic and acidic residues" evidence="5">
    <location>
        <begin position="234"/>
        <end position="245"/>
    </location>
</feature>
<dbReference type="RefSeq" id="WP_159057246.1">
    <property type="nucleotide sequence ID" value="NZ_CP108038.1"/>
</dbReference>
<evidence type="ECO:0000256" key="2">
    <source>
        <dbReference type="ARBA" id="ARBA00023125"/>
    </source>
</evidence>
<dbReference type="PANTHER" id="PTHR30349:SF91">
    <property type="entry name" value="INTA PROTEIN"/>
    <property type="match status" value="1"/>
</dbReference>
<dbReference type="SUPFAM" id="SSF56349">
    <property type="entry name" value="DNA breaking-rejoining enzymes"/>
    <property type="match status" value="1"/>
</dbReference>
<dbReference type="Gene3D" id="1.10.443.10">
    <property type="entry name" value="Intergrase catalytic core"/>
    <property type="match status" value="1"/>
</dbReference>
<evidence type="ECO:0000256" key="1">
    <source>
        <dbReference type="ARBA" id="ARBA00022908"/>
    </source>
</evidence>
<evidence type="ECO:0000256" key="5">
    <source>
        <dbReference type="SAM" id="MobiDB-lite"/>
    </source>
</evidence>
<gene>
    <name evidence="8" type="ORF">OHT53_34845</name>
</gene>
<dbReference type="EMBL" id="CP108038">
    <property type="protein sequence ID" value="WUN90927.1"/>
    <property type="molecule type" value="Genomic_DNA"/>
</dbReference>
<evidence type="ECO:0000256" key="4">
    <source>
        <dbReference type="PROSITE-ProRule" id="PRU01248"/>
    </source>
</evidence>
<protein>
    <submittedName>
        <fullName evidence="8">Site-specific integrase</fullName>
    </submittedName>
</protein>
<dbReference type="PROSITE" id="PS51898">
    <property type="entry name" value="TYR_RECOMBINASE"/>
    <property type="match status" value="1"/>
</dbReference>
<dbReference type="InterPro" id="IPR044068">
    <property type="entry name" value="CB"/>
</dbReference>
<proteinExistence type="predicted"/>
<dbReference type="GeneID" id="93766273"/>
<dbReference type="InterPro" id="IPR004107">
    <property type="entry name" value="Integrase_SAM-like_N"/>
</dbReference>
<dbReference type="CDD" id="cd01189">
    <property type="entry name" value="INT_ICEBs1_C_like"/>
    <property type="match status" value="1"/>
</dbReference>
<dbReference type="Pfam" id="PF00589">
    <property type="entry name" value="Phage_integrase"/>
    <property type="match status" value="1"/>
</dbReference>
<feature type="domain" description="Tyr recombinase" evidence="6">
    <location>
        <begin position="137"/>
        <end position="329"/>
    </location>
</feature>
<evidence type="ECO:0000313" key="9">
    <source>
        <dbReference type="Proteomes" id="UP001432071"/>
    </source>
</evidence>
<sequence>MRAIAKTAEEADRKLTELKANHNKGVPVADKAWLVADYLDYWLEAAVKKKDKPKTYEQYECVARLYLKPNIGNKKLTDVRVQTVRALLSQLLEQGHSARRVQTVKTTLSAAFTYAMREELIGRNVARLAESPKYKPKKVIPWTVDEAQRFWSVAKDHRLAAAWGLAVYYGPRRGEILGLRRQDVDLVVGEFQLTQQLQEVGGKVITTSLKTESSERPLPILGVLKEGLARMDEERSHRPPSEHDLVFTTPKGTPIDPRNFSGRMFKQLCKLAGVRVIKFHHTRHTVASMLEYLGVSPKVAQAILGHSSVATTQGYYQHAYKEQIESALQLVEQTLQTPKTAQSDETGRLVGFIDGDGSRQLSRQSHSWNDFLAWIISGGPGGARTLDTLLKRSASDTLEERVTGVDEDLADCRRQWMLGVVAVNLAVKSIEINEVDLAA</sequence>
<evidence type="ECO:0000259" key="6">
    <source>
        <dbReference type="PROSITE" id="PS51898"/>
    </source>
</evidence>
<evidence type="ECO:0000313" key="8">
    <source>
        <dbReference type="EMBL" id="WUN90927.1"/>
    </source>
</evidence>
<keyword evidence="9" id="KW-1185">Reference proteome</keyword>
<evidence type="ECO:0000259" key="7">
    <source>
        <dbReference type="PROSITE" id="PS51900"/>
    </source>
</evidence>
<keyword evidence="1" id="KW-0229">DNA integration</keyword>
<dbReference type="InterPro" id="IPR002104">
    <property type="entry name" value="Integrase_catalytic"/>
</dbReference>
<accession>A0ABZ1R7F9</accession>
<organism evidence="8 9">
    <name type="scientific">Streptomyces bobili</name>
    <dbReference type="NCBI Taxonomy" id="67280"/>
    <lineage>
        <taxon>Bacteria</taxon>
        <taxon>Bacillati</taxon>
        <taxon>Actinomycetota</taxon>
        <taxon>Actinomycetes</taxon>
        <taxon>Kitasatosporales</taxon>
        <taxon>Streptomycetaceae</taxon>
        <taxon>Streptomyces</taxon>
    </lineage>
</organism>
<dbReference type="InterPro" id="IPR011010">
    <property type="entry name" value="DNA_brk_join_enz"/>
</dbReference>
<dbReference type="InterPro" id="IPR050090">
    <property type="entry name" value="Tyrosine_recombinase_XerCD"/>
</dbReference>
<name>A0ABZ1R7F9_9ACTN</name>
<dbReference type="Pfam" id="PF14659">
    <property type="entry name" value="Phage_int_SAM_3"/>
    <property type="match status" value="1"/>
</dbReference>
<feature type="region of interest" description="Disordered" evidence="5">
    <location>
        <begin position="234"/>
        <end position="253"/>
    </location>
</feature>
<dbReference type="PANTHER" id="PTHR30349">
    <property type="entry name" value="PHAGE INTEGRASE-RELATED"/>
    <property type="match status" value="1"/>
</dbReference>